<keyword evidence="2" id="KW-0012">Acyltransferase</keyword>
<comment type="caution">
    <text evidence="2">The sequence shown here is derived from an EMBL/GenBank/DDBJ whole genome shotgun (WGS) entry which is preliminary data.</text>
</comment>
<evidence type="ECO:0000313" key="3">
    <source>
        <dbReference type="Proteomes" id="UP001461163"/>
    </source>
</evidence>
<dbReference type="GO" id="GO:0016746">
    <property type="term" value="F:acyltransferase activity"/>
    <property type="evidence" value="ECO:0007669"/>
    <property type="project" value="UniProtKB-KW"/>
</dbReference>
<gene>
    <name evidence="2" type="ORF">WNY77_19975</name>
</gene>
<keyword evidence="3" id="KW-1185">Reference proteome</keyword>
<reference evidence="2 3" key="1">
    <citation type="submission" date="2024-03" db="EMBL/GenBank/DDBJ databases">
        <title>Community enrichment and isolation of bacterial strains for fucoidan degradation.</title>
        <authorList>
            <person name="Sichert A."/>
        </authorList>
    </citation>
    <scope>NUCLEOTIDE SEQUENCE [LARGE SCALE GENOMIC DNA]</scope>
    <source>
        <strain evidence="2 3">AS12</strain>
    </source>
</reference>
<dbReference type="SUPFAM" id="SSF55729">
    <property type="entry name" value="Acyl-CoA N-acyltransferases (Nat)"/>
    <property type="match status" value="1"/>
</dbReference>
<dbReference type="PROSITE" id="PS51186">
    <property type="entry name" value="GNAT"/>
    <property type="match status" value="1"/>
</dbReference>
<dbReference type="Proteomes" id="UP001461163">
    <property type="component" value="Unassembled WGS sequence"/>
</dbReference>
<dbReference type="Pfam" id="PF00583">
    <property type="entry name" value="Acetyltransf_1"/>
    <property type="match status" value="1"/>
</dbReference>
<dbReference type="EC" id="2.3.1.-" evidence="2"/>
<organism evidence="2 3">
    <name type="scientific">Paraglaciecola mesophila</name>
    <dbReference type="NCBI Taxonomy" id="197222"/>
    <lineage>
        <taxon>Bacteria</taxon>
        <taxon>Pseudomonadati</taxon>
        <taxon>Pseudomonadota</taxon>
        <taxon>Gammaproteobacteria</taxon>
        <taxon>Alteromonadales</taxon>
        <taxon>Alteromonadaceae</taxon>
        <taxon>Paraglaciecola</taxon>
    </lineage>
</organism>
<proteinExistence type="predicted"/>
<dbReference type="EMBL" id="JBBMQS010000016">
    <property type="protein sequence ID" value="MEM5499700.1"/>
    <property type="molecule type" value="Genomic_DNA"/>
</dbReference>
<dbReference type="InterPro" id="IPR016181">
    <property type="entry name" value="Acyl_CoA_acyltransferase"/>
</dbReference>
<evidence type="ECO:0000259" key="1">
    <source>
        <dbReference type="PROSITE" id="PS51186"/>
    </source>
</evidence>
<feature type="domain" description="N-acetyltransferase" evidence="1">
    <location>
        <begin position="10"/>
        <end position="154"/>
    </location>
</feature>
<sequence length="158" mass="17898">MSVNHQVKNTKIKYVEGCLSDILLVNTQIPEFDRRITRADLQLRLNKKTHLLLVAKINGGAVGYKLGYALSSSVFYSWLGGVIPAYRQMGIASSLSQQQEDWAQKSDYEHVEVKSMNRYPAMLQLLISSGYRITGYEDRGDENTSKICFSKTLTKQND</sequence>
<dbReference type="RefSeq" id="WP_342882746.1">
    <property type="nucleotide sequence ID" value="NZ_JBBMQS010000016.1"/>
</dbReference>
<dbReference type="Gene3D" id="3.40.630.30">
    <property type="match status" value="1"/>
</dbReference>
<protein>
    <submittedName>
        <fullName evidence="2">GNAT family N-acetyltransferase</fullName>
        <ecNumber evidence="2">2.3.1.-</ecNumber>
    </submittedName>
</protein>
<dbReference type="CDD" id="cd04301">
    <property type="entry name" value="NAT_SF"/>
    <property type="match status" value="1"/>
</dbReference>
<keyword evidence="2" id="KW-0808">Transferase</keyword>
<evidence type="ECO:0000313" key="2">
    <source>
        <dbReference type="EMBL" id="MEM5499700.1"/>
    </source>
</evidence>
<name>A0ABU9T1J9_9ALTE</name>
<accession>A0ABU9T1J9</accession>
<dbReference type="InterPro" id="IPR000182">
    <property type="entry name" value="GNAT_dom"/>
</dbReference>